<evidence type="ECO:0000313" key="1">
    <source>
        <dbReference type="EMBL" id="KAK9861927.1"/>
    </source>
</evidence>
<dbReference type="SUPFAM" id="SSF81383">
    <property type="entry name" value="F-box domain"/>
    <property type="match status" value="1"/>
</dbReference>
<dbReference type="InterPro" id="IPR036047">
    <property type="entry name" value="F-box-like_dom_sf"/>
</dbReference>
<name>A0AAW1SX39_9CHLO</name>
<sequence length="102" mass="11073">MSQADLKGSEIVTHLASLPDDILGNILANLDLLDRSAAPCVTLFFAHLFPVRAWTRLAFKQPQLWATLELPPGDEPVNYPKGLSCCQSMICAGCSTLLRSST</sequence>
<dbReference type="EMBL" id="JALJOV010000680">
    <property type="protein sequence ID" value="KAK9861927.1"/>
    <property type="molecule type" value="Genomic_DNA"/>
</dbReference>
<comment type="caution">
    <text evidence="1">The sequence shown here is derived from an EMBL/GenBank/DDBJ whole genome shotgun (WGS) entry which is preliminary data.</text>
</comment>
<organism evidence="1 2">
    <name type="scientific">Apatococcus fuscideae</name>
    <dbReference type="NCBI Taxonomy" id="2026836"/>
    <lineage>
        <taxon>Eukaryota</taxon>
        <taxon>Viridiplantae</taxon>
        <taxon>Chlorophyta</taxon>
        <taxon>core chlorophytes</taxon>
        <taxon>Trebouxiophyceae</taxon>
        <taxon>Chlorellales</taxon>
        <taxon>Chlorellaceae</taxon>
        <taxon>Apatococcus</taxon>
    </lineage>
</organism>
<dbReference type="Proteomes" id="UP001485043">
    <property type="component" value="Unassembled WGS sequence"/>
</dbReference>
<protein>
    <recommendedName>
        <fullName evidence="3">F-box domain-containing protein</fullName>
    </recommendedName>
</protein>
<reference evidence="1 2" key="1">
    <citation type="journal article" date="2024" name="Nat. Commun.">
        <title>Phylogenomics reveals the evolutionary origins of lichenization in chlorophyte algae.</title>
        <authorList>
            <person name="Puginier C."/>
            <person name="Libourel C."/>
            <person name="Otte J."/>
            <person name="Skaloud P."/>
            <person name="Haon M."/>
            <person name="Grisel S."/>
            <person name="Petersen M."/>
            <person name="Berrin J.G."/>
            <person name="Delaux P.M."/>
            <person name="Dal Grande F."/>
            <person name="Keller J."/>
        </authorList>
    </citation>
    <scope>NUCLEOTIDE SEQUENCE [LARGE SCALE GENOMIC DNA]</scope>
    <source>
        <strain evidence="1 2">SAG 2523</strain>
    </source>
</reference>
<accession>A0AAW1SX39</accession>
<gene>
    <name evidence="1" type="ORF">WJX84_006514</name>
</gene>
<dbReference type="AlphaFoldDB" id="A0AAW1SX39"/>
<keyword evidence="2" id="KW-1185">Reference proteome</keyword>
<evidence type="ECO:0008006" key="3">
    <source>
        <dbReference type="Google" id="ProtNLM"/>
    </source>
</evidence>
<proteinExistence type="predicted"/>
<evidence type="ECO:0000313" key="2">
    <source>
        <dbReference type="Proteomes" id="UP001485043"/>
    </source>
</evidence>